<proteinExistence type="predicted"/>
<dbReference type="AlphaFoldDB" id="B8M607"/>
<dbReference type="OrthoDB" id="5151283at2759"/>
<dbReference type="Proteomes" id="UP000001745">
    <property type="component" value="Unassembled WGS sequence"/>
</dbReference>
<dbReference type="HOGENOM" id="CLU_984112_0_0_1"/>
<gene>
    <name evidence="2" type="ORF">TSTA_023420</name>
</gene>
<feature type="region of interest" description="Disordered" evidence="1">
    <location>
        <begin position="115"/>
        <end position="163"/>
    </location>
</feature>
<reference evidence="3" key="1">
    <citation type="journal article" date="2015" name="Genome Announc.">
        <title>Genome sequence of the AIDS-associated pathogen Penicillium marneffei (ATCC18224) and its near taxonomic relative Talaromyces stipitatus (ATCC10500).</title>
        <authorList>
            <person name="Nierman W.C."/>
            <person name="Fedorova-Abrams N.D."/>
            <person name="Andrianopoulos A."/>
        </authorList>
    </citation>
    <scope>NUCLEOTIDE SEQUENCE [LARGE SCALE GENOMIC DNA]</scope>
    <source>
        <strain evidence="3">ATCC 10500 / CBS 375.48 / QM 6759 / NRRL 1006</strain>
    </source>
</reference>
<keyword evidence="3" id="KW-1185">Reference proteome</keyword>
<organism evidence="2 3">
    <name type="scientific">Talaromyces stipitatus (strain ATCC 10500 / CBS 375.48 / QM 6759 / NRRL 1006)</name>
    <name type="common">Penicillium stipitatum</name>
    <dbReference type="NCBI Taxonomy" id="441959"/>
    <lineage>
        <taxon>Eukaryota</taxon>
        <taxon>Fungi</taxon>
        <taxon>Dikarya</taxon>
        <taxon>Ascomycota</taxon>
        <taxon>Pezizomycotina</taxon>
        <taxon>Eurotiomycetes</taxon>
        <taxon>Eurotiomycetidae</taxon>
        <taxon>Eurotiales</taxon>
        <taxon>Trichocomaceae</taxon>
        <taxon>Talaromyces</taxon>
        <taxon>Talaromyces sect. Talaromyces</taxon>
    </lineage>
</organism>
<feature type="compositionally biased region" description="Basic and acidic residues" evidence="1">
    <location>
        <begin position="121"/>
        <end position="130"/>
    </location>
</feature>
<dbReference type="EMBL" id="EQ962654">
    <property type="protein sequence ID" value="EED19007.1"/>
    <property type="molecule type" value="Genomic_DNA"/>
</dbReference>
<dbReference type="RefSeq" id="XP_002479441.1">
    <property type="nucleotide sequence ID" value="XM_002479396.1"/>
</dbReference>
<dbReference type="VEuPathDB" id="FungiDB:TSTA_023420"/>
<sequence length="283" mass="32735">MVVEFDQEEDADYAIKNSIVFRAQIFNCECQKYEHIETHCKAQETCGYCVGLHSTKACLERDKPGSQPICPNYSKNHLSWSIQCEDRKEELARIEERRMNMPYTYKEAALRRGNFTGKPKQSRETHRGAKENSQATGVAATLNAPGNQKRGRSPRKITRIDGNQGTDLSMIRKILTVLQYNVNKSRERVMAPLLADENFQTTIYHLVKDRFDLVYNEQPNTQVCFFINSQLREAWTHTYHTPDLDTLHLQFKNGKEARTVHIHNIYNPVESQNENQPSTLPDL</sequence>
<protein>
    <submittedName>
        <fullName evidence="2">Uncharacterized protein</fullName>
    </submittedName>
</protein>
<evidence type="ECO:0000313" key="2">
    <source>
        <dbReference type="EMBL" id="EED19007.1"/>
    </source>
</evidence>
<dbReference type="PhylomeDB" id="B8M607"/>
<evidence type="ECO:0000256" key="1">
    <source>
        <dbReference type="SAM" id="MobiDB-lite"/>
    </source>
</evidence>
<name>B8M607_TALSN</name>
<evidence type="ECO:0000313" key="3">
    <source>
        <dbReference type="Proteomes" id="UP000001745"/>
    </source>
</evidence>
<dbReference type="GeneID" id="8109523"/>
<dbReference type="InParanoid" id="B8M607"/>
<accession>B8M607</accession>
<dbReference type="eggNOG" id="KOG1075">
    <property type="taxonomic scope" value="Eukaryota"/>
</dbReference>